<dbReference type="Proteomes" id="UP000321306">
    <property type="component" value="Unassembled WGS sequence"/>
</dbReference>
<dbReference type="SUPFAM" id="SSF109604">
    <property type="entry name" value="HD-domain/PDEase-like"/>
    <property type="match status" value="1"/>
</dbReference>
<dbReference type="NCBIfam" id="TIGR00277">
    <property type="entry name" value="HDIG"/>
    <property type="match status" value="1"/>
</dbReference>
<dbReference type="InterPro" id="IPR003607">
    <property type="entry name" value="HD/PDEase_dom"/>
</dbReference>
<dbReference type="AlphaFoldDB" id="A0A511MZZ0"/>
<protein>
    <recommendedName>
        <fullName evidence="1">HD-GYP domain-containing protein</fullName>
    </recommendedName>
</protein>
<dbReference type="InterPro" id="IPR037522">
    <property type="entry name" value="HD_GYP_dom"/>
</dbReference>
<dbReference type="SMART" id="SM00471">
    <property type="entry name" value="HDc"/>
    <property type="match status" value="1"/>
</dbReference>
<dbReference type="PANTHER" id="PTHR45228:SF8">
    <property type="entry name" value="TWO-COMPONENT RESPONSE REGULATOR-RELATED"/>
    <property type="match status" value="1"/>
</dbReference>
<accession>A0A511MZZ0</accession>
<evidence type="ECO:0000313" key="2">
    <source>
        <dbReference type="EMBL" id="GEM46190.1"/>
    </source>
</evidence>
<dbReference type="InterPro" id="IPR052020">
    <property type="entry name" value="Cyclic_di-GMP/3'3'-cGAMP_PDE"/>
</dbReference>
<keyword evidence="3" id="KW-1185">Reference proteome</keyword>
<dbReference type="Gene3D" id="1.10.3210.10">
    <property type="entry name" value="Hypothetical protein af1432"/>
    <property type="match status" value="1"/>
</dbReference>
<dbReference type="InterPro" id="IPR006675">
    <property type="entry name" value="HDIG_dom"/>
</dbReference>
<dbReference type="InterPro" id="IPR029016">
    <property type="entry name" value="GAF-like_dom_sf"/>
</dbReference>
<dbReference type="EMBL" id="BJXB01000006">
    <property type="protein sequence ID" value="GEM46190.1"/>
    <property type="molecule type" value="Genomic_DNA"/>
</dbReference>
<dbReference type="Pfam" id="PF13487">
    <property type="entry name" value="HD_5"/>
    <property type="match status" value="1"/>
</dbReference>
<dbReference type="PROSITE" id="PS51832">
    <property type="entry name" value="HD_GYP"/>
    <property type="match status" value="1"/>
</dbReference>
<sequence length="645" mass="73275">MEQSVYTILLVSPKAPPRWSAAGVNLIWQTSLDEVPSEKIHLLLLDVEHFPHLLHQARSVFPLCPTITLGSSLTQASCLSLELPLPDFEGFTPALYQRLLVLYQEHLELTERINEELNALNLQLLQNGTGDFYVHLLESAVRLVPGAQAGALIGLDPDGQYSFKATLGYDFAGLSRIRFTPQQIIGTENELPRTSNLLKFREFNRGKLDPETEKILRESGRIDEIQVSLSTQVRVKDRLAAVLNLENFDSEDAFTPDAIRIAESFADRAALLVQRYMLEWQVQERAHRYKLLSELSAHIETMNTPHEVAETALGTLMQLSQYELFVYYERLAHGWQLQAFRHSVPLPFDPSLLMNLNLHDFDRLPRSVTSREVLDIPDFQNVIDPSPDLLQLGLKSTLLAPVQVQGRVMGVMVLCTFSGHREAKSSEIQVVKFILGRLQNAFERRTYLEQVESTREATLRTLGLALEYRDFETRGHTDRVVDLCERFALRLGLPEEERTELRWGAYLHDVGKIGIPDAILLKPGKLTPEERLKIQEHTLIGAEICMQMPLLPDLTRAVVRSHHEWWDGSGYPDNLLAEQTSLLARIFTIVDVFDALTTERPYKNAWPIPNTLVHMEKLSGKQFDPALLPVFIDLICDLYGVSRVP</sequence>
<dbReference type="Gene3D" id="3.30.450.40">
    <property type="match status" value="2"/>
</dbReference>
<feature type="domain" description="HD-GYP" evidence="1">
    <location>
        <begin position="451"/>
        <end position="645"/>
    </location>
</feature>
<dbReference type="InterPro" id="IPR003018">
    <property type="entry name" value="GAF"/>
</dbReference>
<gene>
    <name evidence="2" type="ORF">DC3_18250</name>
</gene>
<evidence type="ECO:0000259" key="1">
    <source>
        <dbReference type="PROSITE" id="PS51832"/>
    </source>
</evidence>
<comment type="caution">
    <text evidence="2">The sequence shown here is derived from an EMBL/GenBank/DDBJ whole genome shotgun (WGS) entry which is preliminary data.</text>
</comment>
<organism evidence="2 3">
    <name type="scientific">Deinococcus cellulosilyticus (strain DSM 18568 / NBRC 106333 / KACC 11606 / 5516J-15)</name>
    <dbReference type="NCBI Taxonomy" id="1223518"/>
    <lineage>
        <taxon>Bacteria</taxon>
        <taxon>Thermotogati</taxon>
        <taxon>Deinococcota</taxon>
        <taxon>Deinococci</taxon>
        <taxon>Deinococcales</taxon>
        <taxon>Deinococcaceae</taxon>
        <taxon>Deinococcus</taxon>
    </lineage>
</organism>
<reference evidence="2 3" key="1">
    <citation type="submission" date="2019-07" db="EMBL/GenBank/DDBJ databases">
        <title>Whole genome shotgun sequence of Deinococcus cellulosilyticus NBRC 106333.</title>
        <authorList>
            <person name="Hosoyama A."/>
            <person name="Uohara A."/>
            <person name="Ohji S."/>
            <person name="Ichikawa N."/>
        </authorList>
    </citation>
    <scope>NUCLEOTIDE SEQUENCE [LARGE SCALE GENOMIC DNA]</scope>
    <source>
        <strain evidence="2 3">NBRC 106333</strain>
    </source>
</reference>
<dbReference type="PANTHER" id="PTHR45228">
    <property type="entry name" value="CYCLIC DI-GMP PHOSPHODIESTERASE TM_0186-RELATED"/>
    <property type="match status" value="1"/>
</dbReference>
<evidence type="ECO:0000313" key="3">
    <source>
        <dbReference type="Proteomes" id="UP000321306"/>
    </source>
</evidence>
<proteinExistence type="predicted"/>
<name>A0A511MZZ0_DEIC1</name>
<dbReference type="Pfam" id="PF01590">
    <property type="entry name" value="GAF"/>
    <property type="match status" value="1"/>
</dbReference>
<dbReference type="RefSeq" id="WP_146884002.1">
    <property type="nucleotide sequence ID" value="NZ_BJXB01000006.1"/>
</dbReference>
<dbReference type="OrthoDB" id="9759601at2"/>
<dbReference type="CDD" id="cd00077">
    <property type="entry name" value="HDc"/>
    <property type="match status" value="1"/>
</dbReference>
<dbReference type="SUPFAM" id="SSF55781">
    <property type="entry name" value="GAF domain-like"/>
    <property type="match status" value="2"/>
</dbReference>